<evidence type="ECO:0000256" key="2">
    <source>
        <dbReference type="ARBA" id="ARBA00022692"/>
    </source>
</evidence>
<dbReference type="InterPro" id="IPR000203">
    <property type="entry name" value="GPS"/>
</dbReference>
<gene>
    <name evidence="8" type="ORF">CRE_22507</name>
</gene>
<dbReference type="Gene3D" id="2.60.220.50">
    <property type="match status" value="1"/>
</dbReference>
<keyword evidence="2 6" id="KW-0812">Transmembrane</keyword>
<evidence type="ECO:0000256" key="5">
    <source>
        <dbReference type="SAM" id="MobiDB-lite"/>
    </source>
</evidence>
<dbReference type="OMA" id="WHSILVP"/>
<feature type="signal peptide" evidence="7">
    <location>
        <begin position="1"/>
        <end position="21"/>
    </location>
</feature>
<dbReference type="Proteomes" id="UP000008281">
    <property type="component" value="Unassembled WGS sequence"/>
</dbReference>
<dbReference type="PANTHER" id="PTHR12011">
    <property type="entry name" value="ADHESION G-PROTEIN COUPLED RECEPTOR"/>
    <property type="match status" value="1"/>
</dbReference>
<evidence type="ECO:0000256" key="4">
    <source>
        <dbReference type="ARBA" id="ARBA00023136"/>
    </source>
</evidence>
<feature type="compositionally biased region" description="Polar residues" evidence="5">
    <location>
        <begin position="504"/>
        <end position="516"/>
    </location>
</feature>
<dbReference type="Gene3D" id="1.20.1070.10">
    <property type="entry name" value="Rhodopsin 7-helix transmembrane proteins"/>
    <property type="match status" value="1"/>
</dbReference>
<dbReference type="STRING" id="31234.E3MU49"/>
<feature type="chain" id="PRO_5003177489" evidence="7">
    <location>
        <begin position="22"/>
        <end position="963"/>
    </location>
</feature>
<dbReference type="EMBL" id="DS268478">
    <property type="protein sequence ID" value="EFP09006.1"/>
    <property type="molecule type" value="Genomic_DNA"/>
</dbReference>
<feature type="transmembrane region" description="Helical" evidence="6">
    <location>
        <begin position="819"/>
        <end position="844"/>
    </location>
</feature>
<organism evidence="9">
    <name type="scientific">Caenorhabditis remanei</name>
    <name type="common">Caenorhabditis vulgaris</name>
    <dbReference type="NCBI Taxonomy" id="31234"/>
    <lineage>
        <taxon>Eukaryota</taxon>
        <taxon>Metazoa</taxon>
        <taxon>Ecdysozoa</taxon>
        <taxon>Nematoda</taxon>
        <taxon>Chromadorea</taxon>
        <taxon>Rhabditida</taxon>
        <taxon>Rhabditina</taxon>
        <taxon>Rhabditomorpha</taxon>
        <taxon>Rhabditoidea</taxon>
        <taxon>Rhabditidae</taxon>
        <taxon>Peloderinae</taxon>
        <taxon>Caenorhabditis</taxon>
    </lineage>
</organism>
<evidence type="ECO:0000256" key="3">
    <source>
        <dbReference type="ARBA" id="ARBA00022989"/>
    </source>
</evidence>
<feature type="region of interest" description="Disordered" evidence="5">
    <location>
        <begin position="269"/>
        <end position="310"/>
    </location>
</feature>
<protein>
    <submittedName>
        <fullName evidence="8">Uncharacterized protein</fullName>
    </submittedName>
</protein>
<sequence length="963" mass="106180">MSSFFWRHFVCLFVLFGATQGAITYTFVFKESNLNNFLQVYYLNVQVDITFSDNGVAVFTTSVANVSPLHFSMWVNGRNCGILNLTCKFQIQPNQLLNIVVNKIDMQSNLISFLYRGGSQSPDVYINGCSETMSFGGCSYGSQYSVDTRGNSFADSICICRSIVASCFLSSNDTCISNRPFWNYDPTSDSTTVAIPSTSRLTTSTEASTTTVTTTVAKTTVPTTTTVATTTTVPTTTKLTTTTVATTTVPKTTVATTTTKLITTTVTTTKPTTASSTSTTTTTTSTTTVTNSTNATSSSTTTTSPPTTTTPDMFVPTLKNLSDSGVGINNVSTVLNETLVYSKIGVNLNATQVMEISTILINAANVPGLKAENSWSILRNLDNMLYVTPTTMYQSGNSAQRVLNSLGTMVDNTVDQRIEYLEGSNLGFSSKKIDCTNLGTDDGLLDLGTKFELINSTDSLGKWHSILVPLSELCSTQTLSHVYFTIYRDTSLFVGQQQYRSYSGTNHPISSGQAGTYTPPPRYKRSMEEEEEEGEGEKVMNVTSQTVPLTPCARQTSLPTTPVMSATVLNNGVAVSVASTSDATMALLRFNVSTLLRPLHGNLKVTWWDVGRRQWADTRQCEIVSDSDGILEAKCTHLTDFAIIVDAALNDPNVCDNALITLGYVVNGLSIFSLVFLTFFSIAAYIPSLSNSRLYSYVRGHNLARRDFLALAYHFDLLLFYVFFTVFSNQYISGTMCTPMAAVMYALLLCSLLLTIFQALRNIVVFLPSTVYHILRILLSTPAVLSISVAIPFTLSIFLLVFTKFFDRQDCFCWVRPDYVVAAIIIPVTVLLFSTVVCTSFMIYKVFCGMKRKFSQGGHHYDPNVITKIVSIVVMQISLGLPWVLQFGTLYSPYTTFWHYLFTIVLGSQGTILFLIFLYKRYRAWQSESMLKSREPSFKDRSKKKLAKKEDSLGSSTDTFNEY</sequence>
<name>E3MU49_CAERE</name>
<accession>E3MU49</accession>
<dbReference type="SMART" id="SM00303">
    <property type="entry name" value="GPS"/>
    <property type="match status" value="1"/>
</dbReference>
<feature type="transmembrane region" description="Helical" evidence="6">
    <location>
        <begin position="865"/>
        <end position="885"/>
    </location>
</feature>
<dbReference type="AlphaFoldDB" id="E3MU49"/>
<keyword evidence="7" id="KW-0732">Signal</keyword>
<feature type="transmembrane region" description="Helical" evidence="6">
    <location>
        <begin position="739"/>
        <end position="757"/>
    </location>
</feature>
<dbReference type="HOGENOM" id="CLU_012361_0_0_1"/>
<dbReference type="GO" id="GO:0005886">
    <property type="term" value="C:plasma membrane"/>
    <property type="evidence" value="ECO:0007669"/>
    <property type="project" value="TreeGrafter"/>
</dbReference>
<keyword evidence="9" id="KW-1185">Reference proteome</keyword>
<evidence type="ECO:0000313" key="8">
    <source>
        <dbReference type="EMBL" id="EFP09006.1"/>
    </source>
</evidence>
<dbReference type="PANTHER" id="PTHR12011:SF465">
    <property type="entry name" value="GPS DOMAIN-CONTAINING PROTEIN"/>
    <property type="match status" value="1"/>
</dbReference>
<dbReference type="eggNOG" id="ENOG502S47R">
    <property type="taxonomic scope" value="Eukaryota"/>
</dbReference>
<feature type="compositionally biased region" description="Polar residues" evidence="5">
    <location>
        <begin position="953"/>
        <end position="963"/>
    </location>
</feature>
<proteinExistence type="predicted"/>
<evidence type="ECO:0000256" key="6">
    <source>
        <dbReference type="SAM" id="Phobius"/>
    </source>
</evidence>
<feature type="region of interest" description="Disordered" evidence="5">
    <location>
        <begin position="932"/>
        <end position="963"/>
    </location>
</feature>
<dbReference type="OrthoDB" id="5870749at2759"/>
<dbReference type="InParanoid" id="E3MU49"/>
<evidence type="ECO:0000256" key="7">
    <source>
        <dbReference type="SAM" id="SignalP"/>
    </source>
</evidence>
<feature type="transmembrane region" description="Helical" evidence="6">
    <location>
        <begin position="708"/>
        <end position="727"/>
    </location>
</feature>
<comment type="subcellular location">
    <subcellularLocation>
        <location evidence="1">Membrane</location>
    </subcellularLocation>
</comment>
<reference evidence="8" key="1">
    <citation type="submission" date="2007-07" db="EMBL/GenBank/DDBJ databases">
        <title>PCAP assembly of the Caenorhabditis remanei genome.</title>
        <authorList>
            <consortium name="The Caenorhabditis remanei Sequencing Consortium"/>
            <person name="Wilson R.K."/>
        </authorList>
    </citation>
    <scope>NUCLEOTIDE SEQUENCE [LARGE SCALE GENOMIC DNA]</scope>
    <source>
        <strain evidence="8">PB4641</strain>
    </source>
</reference>
<keyword evidence="3 6" id="KW-1133">Transmembrane helix</keyword>
<keyword evidence="4 6" id="KW-0472">Membrane</keyword>
<feature type="transmembrane region" description="Helical" evidence="6">
    <location>
        <begin position="777"/>
        <end position="799"/>
    </location>
</feature>
<evidence type="ECO:0000313" key="9">
    <source>
        <dbReference type="Proteomes" id="UP000008281"/>
    </source>
</evidence>
<dbReference type="InterPro" id="IPR046338">
    <property type="entry name" value="GAIN_dom_sf"/>
</dbReference>
<feature type="transmembrane region" description="Helical" evidence="6">
    <location>
        <begin position="897"/>
        <end position="919"/>
    </location>
</feature>
<feature type="region of interest" description="Disordered" evidence="5">
    <location>
        <begin position="504"/>
        <end position="539"/>
    </location>
</feature>
<evidence type="ECO:0000256" key="1">
    <source>
        <dbReference type="ARBA" id="ARBA00004370"/>
    </source>
</evidence>
<feature type="transmembrane region" description="Helical" evidence="6">
    <location>
        <begin position="662"/>
        <end position="687"/>
    </location>
</feature>